<evidence type="ECO:0000256" key="2">
    <source>
        <dbReference type="ARBA" id="ARBA00008856"/>
    </source>
</evidence>
<evidence type="ECO:0000313" key="8">
    <source>
        <dbReference type="Proteomes" id="UP001295423"/>
    </source>
</evidence>
<evidence type="ECO:0000256" key="1">
    <source>
        <dbReference type="ARBA" id="ARBA00004496"/>
    </source>
</evidence>
<comment type="similarity">
    <text evidence="2">Belongs to the Rab3-GAP catalytic subunit family.</text>
</comment>
<dbReference type="PANTHER" id="PTHR21422:SF9">
    <property type="entry name" value="RAB3 GTPASE-ACTIVATING PROTEIN CATALYTIC SUBUNIT"/>
    <property type="match status" value="1"/>
</dbReference>
<gene>
    <name evidence="7" type="ORF">CYCCA115_LOCUS19459</name>
</gene>
<reference evidence="7" key="1">
    <citation type="submission" date="2023-08" db="EMBL/GenBank/DDBJ databases">
        <authorList>
            <person name="Audoor S."/>
            <person name="Bilcke G."/>
        </authorList>
    </citation>
    <scope>NUCLEOTIDE SEQUENCE</scope>
</reference>
<accession>A0AAD2G405</accession>
<dbReference type="Pfam" id="PF13890">
    <property type="entry name" value="Rab3-GTPase_cat"/>
    <property type="match status" value="1"/>
</dbReference>
<evidence type="ECO:0000256" key="3">
    <source>
        <dbReference type="ARBA" id="ARBA00015817"/>
    </source>
</evidence>
<name>A0AAD2G405_9STRA</name>
<dbReference type="EMBL" id="CAKOGP040002091">
    <property type="protein sequence ID" value="CAJ1961959.1"/>
    <property type="molecule type" value="Genomic_DNA"/>
</dbReference>
<keyword evidence="4" id="KW-0343">GTPase activation</keyword>
<dbReference type="PANTHER" id="PTHR21422">
    <property type="entry name" value="RAB3 GTPASE-ACTIVATING PROTEIN CATALYTIC SUBUNIT"/>
    <property type="match status" value="1"/>
</dbReference>
<evidence type="ECO:0000259" key="6">
    <source>
        <dbReference type="Pfam" id="PF13890"/>
    </source>
</evidence>
<sequence length="1364" mass="152261">MNTTNEEEYTDYSCSTALEGLSRDVETILRTWHVDRGSDRHVTNFSSSRSHAQLTRQSDDLSSKLIRSNTIIWNFSVTDKAGGRSSVTMDLELCLWDTPGDIMVTDESEEKEMSTLVRSLRRSPFATMSSHDYLFDNFSTLFGIGQHISLSPIQTEPMPSNLSEYLGSTLLQRHDDTNTISWVLASTLSGWLQTALNCAVSNCQCCIPAFGIWGEYRPNVLLPQYLNRRNSLGPGSSNQSITNSSRRAMDSNQSYVSDSTDMLLGKTIHTQASNSAAEGVNIFPKWIDGVRRVTLPTVGRKYKQKAQAFWNSRFIPPVITGTVIRPGSRLEQPATSATMSISVVSSSHQSKIAKRSRLSIWASILLEQCDDPTVILCGARHVFGWFKPRLSHLKKRNLFRSYQDILLEKESQAWRQASEFVFDADSNRSEEEAYRQHCRAHALDVLDDAWGSKDRNVPMFGPIDDPVASVYVTTTWNGSAKNDNGVQDSILAFPLRIRSKREMSKRDYLDMEESMEKAVLDPLSPTRFTVQVYFDRETSVATLAANQRCVLAALVRAATLPGETLLQHLTEEELVACWDDNAGTVVASKLVEKAKLGNATRQLVEVMEWSSLIEDMISIREAEAIVHTVMNGRLTAAFPDSPDSFVETDDMYTPFKKSAPFGRLVSVLFAEMAKLRALSSMALVWGVFVDELRRRWEMRESLPNMQYVPGLDPHPSKMCEDRKFSSIALKADLAAFLNCSEPDPDDYNCLIGQKLQVFNLGVECIVASELIENEAMEKFLDSGKVPSSAAYEDRHRPSAIENQNKPDVSIDDLEVEIPGQQWMSKDGVQGATDGKRNYGPPIINADLEFWVMDEPGHHAQMDEAFDRVHKASEIGNDDPLDFSSVNHKPSMLESYDDTLDFKAQPLQLNMQKQVDRLPSSDEASLGSTIQFFDAAEAGSIFSMRNGYLDLDTGVMPADTVRRPGARCPVQGAMIADSGDQIYAPYLQRPSPLTDDIVVERRTMLADRGEKSEKKRQAALLSRLDIAQRLQKPKLYSDMCAFKAANPGSKLDDFAKWYGNPADPLSDYTNQQHSRPPNMQKMINRSAGTKLDRASEAMRILTSTRSFWTKTWESAKPIPASEQEPLFDYAMTVEMVIDFLGQMHPVSLVNQVMAVNLSSAYFTLMSAAEACQDVRLVKAAMEKLRYKTDKALKILSKDSLGESMLSVKKASKRDSASVSHASTTSIANRFVSVEALKACEDACDALGIAETMVSRATSLLHKFPGQYTLVQDLLRLPDGVQVPLTDPNGRQSILKGVQQQQKGQQDYVAASETSVQPVMREYVFRNLNEGNPCQLSVRFGSKDNYLDRVDKEGGVLLALLKSYKD</sequence>
<dbReference type="GO" id="GO:0005737">
    <property type="term" value="C:cytoplasm"/>
    <property type="evidence" value="ECO:0007669"/>
    <property type="project" value="UniProtKB-SubCell"/>
</dbReference>
<dbReference type="InterPro" id="IPR026147">
    <property type="entry name" value="Rab3GAP1_conserved"/>
</dbReference>
<protein>
    <recommendedName>
        <fullName evidence="3">Rab3 GTPase-activating protein catalytic subunit</fullName>
    </recommendedName>
</protein>
<keyword evidence="5" id="KW-0963">Cytoplasm</keyword>
<proteinExistence type="inferred from homology"/>
<comment type="subcellular location">
    <subcellularLocation>
        <location evidence="1">Cytoplasm</location>
    </subcellularLocation>
</comment>
<evidence type="ECO:0000256" key="4">
    <source>
        <dbReference type="ARBA" id="ARBA00022468"/>
    </source>
</evidence>
<comment type="caution">
    <text evidence="7">The sequence shown here is derived from an EMBL/GenBank/DDBJ whole genome shotgun (WGS) entry which is preliminary data.</text>
</comment>
<dbReference type="InterPro" id="IPR045700">
    <property type="entry name" value="Rab3GAP1"/>
</dbReference>
<dbReference type="Proteomes" id="UP001295423">
    <property type="component" value="Unassembled WGS sequence"/>
</dbReference>
<dbReference type="GO" id="GO:0005096">
    <property type="term" value="F:GTPase activator activity"/>
    <property type="evidence" value="ECO:0007669"/>
    <property type="project" value="UniProtKB-KW"/>
</dbReference>
<keyword evidence="8" id="KW-1185">Reference proteome</keyword>
<evidence type="ECO:0000313" key="7">
    <source>
        <dbReference type="EMBL" id="CAJ1961959.1"/>
    </source>
</evidence>
<organism evidence="7 8">
    <name type="scientific">Cylindrotheca closterium</name>
    <dbReference type="NCBI Taxonomy" id="2856"/>
    <lineage>
        <taxon>Eukaryota</taxon>
        <taxon>Sar</taxon>
        <taxon>Stramenopiles</taxon>
        <taxon>Ochrophyta</taxon>
        <taxon>Bacillariophyta</taxon>
        <taxon>Bacillariophyceae</taxon>
        <taxon>Bacillariophycidae</taxon>
        <taxon>Bacillariales</taxon>
        <taxon>Bacillariaceae</taxon>
        <taxon>Cylindrotheca</taxon>
    </lineage>
</organism>
<evidence type="ECO:0000256" key="5">
    <source>
        <dbReference type="ARBA" id="ARBA00022490"/>
    </source>
</evidence>
<feature type="domain" description="Rab3GAP catalytic subunit conserved" evidence="6">
    <location>
        <begin position="961"/>
        <end position="1139"/>
    </location>
</feature>